<dbReference type="GeneID" id="79829278"/>
<evidence type="ECO:0000313" key="3">
    <source>
        <dbReference type="Proteomes" id="UP000294684"/>
    </source>
</evidence>
<keyword evidence="3" id="KW-1185">Reference proteome</keyword>
<dbReference type="AlphaFoldDB" id="A0A4R8MIZ5"/>
<evidence type="ECO:0000256" key="1">
    <source>
        <dbReference type="SAM" id="Phobius"/>
    </source>
</evidence>
<name>A0A4R8MIZ5_LEPME</name>
<comment type="caution">
    <text evidence="2">The sequence shown here is derived from an EMBL/GenBank/DDBJ whole genome shotgun (WGS) entry which is preliminary data.</text>
</comment>
<keyword evidence="1" id="KW-1133">Transmembrane helix</keyword>
<dbReference type="EMBL" id="SORO01000007">
    <property type="protein sequence ID" value="TDY66385.1"/>
    <property type="molecule type" value="Genomic_DNA"/>
</dbReference>
<keyword evidence="1" id="KW-0472">Membrane</keyword>
<dbReference type="STRING" id="1193051.LEP1GSC017_3993"/>
<evidence type="ECO:0000313" key="2">
    <source>
        <dbReference type="EMBL" id="TDY66385.1"/>
    </source>
</evidence>
<sequence>MKKIWKYLLEYLAIIFVCFIFSIIHSIYSMIYDKKELLTNNKALLYRNPNIKVTEIDLNFRSQNPLRLLCSEYQCEIQNIECNKKDNSPFTIYNICKHEDTEIYIRKNFNFICKSDEPCESNILKTLNISVSEINPLNILNSFENYKILRNIESLFIDANRSENTKVFKKSGHYFITHENGITIIPTNSEIISIRLKPNKINLHNLIKNLEIIYN</sequence>
<feature type="transmembrane region" description="Helical" evidence="1">
    <location>
        <begin position="7"/>
        <end position="28"/>
    </location>
</feature>
<proteinExistence type="predicted"/>
<organism evidence="2 3">
    <name type="scientific">Leptospira meyeri</name>
    <dbReference type="NCBI Taxonomy" id="29508"/>
    <lineage>
        <taxon>Bacteria</taxon>
        <taxon>Pseudomonadati</taxon>
        <taxon>Spirochaetota</taxon>
        <taxon>Spirochaetia</taxon>
        <taxon>Leptospirales</taxon>
        <taxon>Leptospiraceae</taxon>
        <taxon>Leptospira</taxon>
    </lineage>
</organism>
<reference evidence="2 3" key="1">
    <citation type="submission" date="2019-03" db="EMBL/GenBank/DDBJ databases">
        <title>Genomic Encyclopedia of Archaeal and Bacterial Type Strains, Phase II (KMG-II): from individual species to whole genera.</title>
        <authorList>
            <person name="Goeker M."/>
        </authorList>
    </citation>
    <scope>NUCLEOTIDE SEQUENCE [LARGE SCALE GENOMIC DNA]</scope>
    <source>
        <strain evidence="2 3">DSM 21537</strain>
    </source>
</reference>
<dbReference type="Proteomes" id="UP000294684">
    <property type="component" value="Unassembled WGS sequence"/>
</dbReference>
<dbReference type="RefSeq" id="WP_040917418.1">
    <property type="nucleotide sequence ID" value="NZ_SORO01000007.1"/>
</dbReference>
<gene>
    <name evidence="2" type="ORF">CLV96_3955</name>
</gene>
<protein>
    <submittedName>
        <fullName evidence="2">Uncharacterized protein</fullName>
    </submittedName>
</protein>
<keyword evidence="1" id="KW-0812">Transmembrane</keyword>
<accession>A0A4R8MIZ5</accession>